<comment type="caution">
    <text evidence="3">The sequence shown here is derived from an EMBL/GenBank/DDBJ whole genome shotgun (WGS) entry which is preliminary data.</text>
</comment>
<organism evidence="3 4">
    <name type="scientific">Halobacillus campisalis</name>
    <dbReference type="NCBI Taxonomy" id="435909"/>
    <lineage>
        <taxon>Bacteria</taxon>
        <taxon>Bacillati</taxon>
        <taxon>Bacillota</taxon>
        <taxon>Bacilli</taxon>
        <taxon>Bacillales</taxon>
        <taxon>Bacillaceae</taxon>
        <taxon>Halobacillus</taxon>
    </lineage>
</organism>
<evidence type="ECO:0000313" key="4">
    <source>
        <dbReference type="Proteomes" id="UP001596494"/>
    </source>
</evidence>
<evidence type="ECO:0000259" key="2">
    <source>
        <dbReference type="Pfam" id="PF01266"/>
    </source>
</evidence>
<dbReference type="SUPFAM" id="SSF54373">
    <property type="entry name" value="FAD-linked reductases, C-terminal domain"/>
    <property type="match status" value="1"/>
</dbReference>
<proteinExistence type="predicted"/>
<evidence type="ECO:0000256" key="1">
    <source>
        <dbReference type="ARBA" id="ARBA00023002"/>
    </source>
</evidence>
<dbReference type="PANTHER" id="PTHR13847:SF289">
    <property type="entry name" value="GLYCINE OXIDASE"/>
    <property type="match status" value="1"/>
</dbReference>
<dbReference type="InterPro" id="IPR006076">
    <property type="entry name" value="FAD-dep_OxRdtase"/>
</dbReference>
<dbReference type="Pfam" id="PF01266">
    <property type="entry name" value="DAO"/>
    <property type="match status" value="1"/>
</dbReference>
<accession>A0ABW2K571</accession>
<dbReference type="Gene3D" id="3.30.9.10">
    <property type="entry name" value="D-Amino Acid Oxidase, subunit A, domain 2"/>
    <property type="match status" value="1"/>
</dbReference>
<reference evidence="4" key="1">
    <citation type="journal article" date="2019" name="Int. J. Syst. Evol. Microbiol.">
        <title>The Global Catalogue of Microorganisms (GCM) 10K type strain sequencing project: providing services to taxonomists for standard genome sequencing and annotation.</title>
        <authorList>
            <consortium name="The Broad Institute Genomics Platform"/>
            <consortium name="The Broad Institute Genome Sequencing Center for Infectious Disease"/>
            <person name="Wu L."/>
            <person name="Ma J."/>
        </authorList>
    </citation>
    <scope>NUCLEOTIDE SEQUENCE [LARGE SCALE GENOMIC DNA]</scope>
    <source>
        <strain evidence="4">CCUG 73951</strain>
    </source>
</reference>
<dbReference type="Proteomes" id="UP001596494">
    <property type="component" value="Unassembled WGS sequence"/>
</dbReference>
<evidence type="ECO:0000313" key="3">
    <source>
        <dbReference type="EMBL" id="MFC7321284.1"/>
    </source>
</evidence>
<dbReference type="InterPro" id="IPR036188">
    <property type="entry name" value="FAD/NAD-bd_sf"/>
</dbReference>
<dbReference type="PANTHER" id="PTHR13847">
    <property type="entry name" value="SARCOSINE DEHYDROGENASE-RELATED"/>
    <property type="match status" value="1"/>
</dbReference>
<protein>
    <submittedName>
        <fullName evidence="3">FAD-dependent oxidoreductase</fullName>
    </submittedName>
</protein>
<gene>
    <name evidence="3" type="ORF">ACFQMN_10360</name>
</gene>
<keyword evidence="1" id="KW-0560">Oxidoreductase</keyword>
<keyword evidence="4" id="KW-1185">Reference proteome</keyword>
<feature type="domain" description="FAD dependent oxidoreductase" evidence="2">
    <location>
        <begin position="1"/>
        <end position="332"/>
    </location>
</feature>
<name>A0ABW2K571_9BACI</name>
<dbReference type="Gene3D" id="3.50.50.60">
    <property type="entry name" value="FAD/NAD(P)-binding domain"/>
    <property type="match status" value="1"/>
</dbReference>
<dbReference type="EMBL" id="JBHTBY010000008">
    <property type="protein sequence ID" value="MFC7321284.1"/>
    <property type="molecule type" value="Genomic_DNA"/>
</dbReference>
<dbReference type="RefSeq" id="WP_289216498.1">
    <property type="nucleotide sequence ID" value="NZ_JAPVRC010000006.1"/>
</dbReference>
<dbReference type="SUPFAM" id="SSF51905">
    <property type="entry name" value="FAD/NAD(P)-binding domain"/>
    <property type="match status" value="1"/>
</dbReference>
<sequence length="363" mass="39893">MGHSISYYLNKSGMSAVVVDESSGSGQATKAAAGMLGVHTENHIPGKYHEFCLRSRDLYEELSKELFDLTAIDIGLSPFGMREVATDERHVDALKSKYAAFPHLDWMEGDQLRNEITCLSDQVLGALSMKRDGHVEPYKVCEAFKKAALCYGGSLVEYESVLGIEKVGDYFEIKLKHESIQVKRVVVASGAASGRWFTETGLTNPMVPTKGECFAIKPRKAFFKEALFFNNFYIVPKPDGRYIIGATSSPFNVSTDTTAGGISSLMNLAFHVVPDFKQASLENYWSGVRPGSADGVPIIGEHPDYSGLYFATGHYRNGILLAPSTGQMIKDLMTGQQVDKSIKDMLSPKRFEPKGGAIYEYSS</sequence>